<feature type="transmembrane region" description="Helical" evidence="8">
    <location>
        <begin position="209"/>
        <end position="229"/>
    </location>
</feature>
<feature type="transmembrane region" description="Helical" evidence="8">
    <location>
        <begin position="317"/>
        <end position="335"/>
    </location>
</feature>
<evidence type="ECO:0000259" key="9">
    <source>
        <dbReference type="Pfam" id="PF01694"/>
    </source>
</evidence>
<evidence type="ECO:0000256" key="7">
    <source>
        <dbReference type="SAM" id="Coils"/>
    </source>
</evidence>
<feature type="domain" description="Peptidase S54 rhomboid" evidence="9">
    <location>
        <begin position="199"/>
        <end position="335"/>
    </location>
</feature>
<evidence type="ECO:0000256" key="6">
    <source>
        <dbReference type="ARBA" id="ARBA00023136"/>
    </source>
</evidence>
<dbReference type="SUPFAM" id="SSF144091">
    <property type="entry name" value="Rhomboid-like"/>
    <property type="match status" value="1"/>
</dbReference>
<sequence length="494" mass="55373">MAIGFPPKHIHELLLDNITPQQFLAIAIESATRLGWSISYASETGFIAFTKISFRSWGEEITVKISDHTVNLRSENQGSGLMDWGRNERNIEGLIAQIDELKSMLSPEKIDNMVVELSPNLIPKEDDILSKEPTSLKEKFNEFLSVFIPIDGYFVTPILLNINILIFIIMALTGVNIIAPDGESLIRWGANFRPVTLEGEGWRLLTNCFLHIGIFHLAMNMYALAYIGLLLEPHLGKTRFISGYLLTGITASVASLWWHDLTISAGASGAIFGLYGVFLAMLTTSLIEETTRKALLTSITLFVGYNLVIGLKGGIDNAAHIGGLLGGIVIGYAFIPSLKQPESEHLKLSTIALLTALIFSGSFFIYKNLPNDIGEYDKKVRQFVSMESMALEFYSLPADTPKDKKLYAIKDRGIYYWQENIKLINSFEKLDLPVEIKTKNNLLKDYCELRIKSYQLIYKAVAEETDRYEGQINALDKKIETVINDLRALQEKSK</sequence>
<evidence type="ECO:0000256" key="2">
    <source>
        <dbReference type="ARBA" id="ARBA00009045"/>
    </source>
</evidence>
<dbReference type="PANTHER" id="PTHR43731">
    <property type="entry name" value="RHOMBOID PROTEASE"/>
    <property type="match status" value="1"/>
</dbReference>
<comment type="caution">
    <text evidence="10">The sequence shown here is derived from an EMBL/GenBank/DDBJ whole genome shotgun (WGS) entry which is preliminary data.</text>
</comment>
<keyword evidence="3 8" id="KW-0812">Transmembrane</keyword>
<evidence type="ECO:0000256" key="1">
    <source>
        <dbReference type="ARBA" id="ARBA00004141"/>
    </source>
</evidence>
<keyword evidence="11" id="KW-1185">Reference proteome</keyword>
<evidence type="ECO:0000313" key="11">
    <source>
        <dbReference type="Proteomes" id="UP001304671"/>
    </source>
</evidence>
<keyword evidence="5 8" id="KW-1133">Transmembrane helix</keyword>
<protein>
    <submittedName>
        <fullName evidence="10">Rhomboid family intramembrane serine protease</fullName>
        <ecNumber evidence="10">3.4.21.105</ecNumber>
    </submittedName>
</protein>
<accession>A0ABU5QKC5</accession>
<keyword evidence="4 10" id="KW-0378">Hydrolase</keyword>
<dbReference type="EC" id="3.4.21.105" evidence="10"/>
<evidence type="ECO:0000256" key="5">
    <source>
        <dbReference type="ARBA" id="ARBA00022989"/>
    </source>
</evidence>
<dbReference type="InterPro" id="IPR035952">
    <property type="entry name" value="Rhomboid-like_sf"/>
</dbReference>
<dbReference type="EMBL" id="JAYFUL010000008">
    <property type="protein sequence ID" value="MEA5257507.1"/>
    <property type="molecule type" value="Genomic_DNA"/>
</dbReference>
<name>A0ABU5QKC5_9BACT</name>
<comment type="similarity">
    <text evidence="2">Belongs to the peptidase S54 family.</text>
</comment>
<reference evidence="10 11" key="1">
    <citation type="submission" date="2023-12" db="EMBL/GenBank/DDBJ databases">
        <title>Novel species of the genus Arcicella isolated from rivers.</title>
        <authorList>
            <person name="Lu H."/>
        </authorList>
    </citation>
    <scope>NUCLEOTIDE SEQUENCE [LARGE SCALE GENOMIC DNA]</scope>
    <source>
        <strain evidence="10 11">LMG 21963</strain>
    </source>
</reference>
<dbReference type="PANTHER" id="PTHR43731:SF14">
    <property type="entry name" value="PRESENILIN-ASSOCIATED RHOMBOID-LIKE PROTEIN, MITOCHONDRIAL"/>
    <property type="match status" value="1"/>
</dbReference>
<feature type="transmembrane region" description="Helical" evidence="8">
    <location>
        <begin position="241"/>
        <end position="259"/>
    </location>
</feature>
<dbReference type="Proteomes" id="UP001304671">
    <property type="component" value="Unassembled WGS sequence"/>
</dbReference>
<comment type="subcellular location">
    <subcellularLocation>
        <location evidence="1">Membrane</location>
        <topology evidence="1">Multi-pass membrane protein</topology>
    </subcellularLocation>
</comment>
<evidence type="ECO:0000256" key="8">
    <source>
        <dbReference type="SAM" id="Phobius"/>
    </source>
</evidence>
<dbReference type="InterPro" id="IPR050925">
    <property type="entry name" value="Rhomboid_protease_S54"/>
</dbReference>
<dbReference type="GO" id="GO:0006508">
    <property type="term" value="P:proteolysis"/>
    <property type="evidence" value="ECO:0007669"/>
    <property type="project" value="UniProtKB-KW"/>
</dbReference>
<feature type="transmembrane region" description="Helical" evidence="8">
    <location>
        <begin position="158"/>
        <end position="179"/>
    </location>
</feature>
<evidence type="ECO:0000256" key="4">
    <source>
        <dbReference type="ARBA" id="ARBA00022801"/>
    </source>
</evidence>
<keyword evidence="7" id="KW-0175">Coiled coil</keyword>
<dbReference type="RefSeq" id="WP_323247935.1">
    <property type="nucleotide sequence ID" value="NZ_JAYFUL010000008.1"/>
</dbReference>
<keyword evidence="6 8" id="KW-0472">Membrane</keyword>
<dbReference type="Gene3D" id="1.20.1540.10">
    <property type="entry name" value="Rhomboid-like"/>
    <property type="match status" value="1"/>
</dbReference>
<proteinExistence type="inferred from homology"/>
<dbReference type="InterPro" id="IPR022764">
    <property type="entry name" value="Peptidase_S54_rhomboid_dom"/>
</dbReference>
<organism evidence="10 11">
    <name type="scientific">Arcicella aquatica</name>
    <dbReference type="NCBI Taxonomy" id="217141"/>
    <lineage>
        <taxon>Bacteria</taxon>
        <taxon>Pseudomonadati</taxon>
        <taxon>Bacteroidota</taxon>
        <taxon>Cytophagia</taxon>
        <taxon>Cytophagales</taxon>
        <taxon>Flectobacillaceae</taxon>
        <taxon>Arcicella</taxon>
    </lineage>
</organism>
<gene>
    <name evidence="10" type="ORF">VB264_06920</name>
</gene>
<evidence type="ECO:0000256" key="3">
    <source>
        <dbReference type="ARBA" id="ARBA00022692"/>
    </source>
</evidence>
<evidence type="ECO:0000313" key="10">
    <source>
        <dbReference type="EMBL" id="MEA5257507.1"/>
    </source>
</evidence>
<feature type="transmembrane region" description="Helical" evidence="8">
    <location>
        <begin position="347"/>
        <end position="366"/>
    </location>
</feature>
<feature type="transmembrane region" description="Helical" evidence="8">
    <location>
        <begin position="265"/>
        <end position="287"/>
    </location>
</feature>
<feature type="coiled-coil region" evidence="7">
    <location>
        <begin position="458"/>
        <end position="492"/>
    </location>
</feature>
<dbReference type="Pfam" id="PF01694">
    <property type="entry name" value="Rhomboid"/>
    <property type="match status" value="1"/>
</dbReference>
<feature type="transmembrane region" description="Helical" evidence="8">
    <location>
        <begin position="294"/>
        <end position="311"/>
    </location>
</feature>
<keyword evidence="10" id="KW-0645">Protease</keyword>
<dbReference type="GO" id="GO:0008233">
    <property type="term" value="F:peptidase activity"/>
    <property type="evidence" value="ECO:0007669"/>
    <property type="project" value="UniProtKB-KW"/>
</dbReference>